<feature type="non-terminal residue" evidence="1">
    <location>
        <position position="72"/>
    </location>
</feature>
<organism evidence="1 2">
    <name type="scientific">Nocardioides cremeus</name>
    <dbReference type="NCBI Taxonomy" id="3058044"/>
    <lineage>
        <taxon>Bacteria</taxon>
        <taxon>Bacillati</taxon>
        <taxon>Actinomycetota</taxon>
        <taxon>Actinomycetes</taxon>
        <taxon>Propionibacteriales</taxon>
        <taxon>Nocardioidaceae</taxon>
        <taxon>Nocardioides</taxon>
    </lineage>
</organism>
<gene>
    <name evidence="1" type="ORF">QWJ41_21705</name>
</gene>
<accession>A0ABT8U0N9</accession>
<sequence>VAEGAEPWVHSCSAGTPRALLRGAGARGLLVDVARLAAADHDVLAEALEAGDVVVLGLVPSTDPQGAVSDTA</sequence>
<feature type="non-terminal residue" evidence="1">
    <location>
        <position position="1"/>
    </location>
</feature>
<keyword evidence="2" id="KW-1185">Reference proteome</keyword>
<comment type="caution">
    <text evidence="1">The sequence shown here is derived from an EMBL/GenBank/DDBJ whole genome shotgun (WGS) entry which is preliminary data.</text>
</comment>
<dbReference type="EMBL" id="JAULSC010000453">
    <property type="protein sequence ID" value="MDO3398341.1"/>
    <property type="molecule type" value="Genomic_DNA"/>
</dbReference>
<dbReference type="Proteomes" id="UP001168363">
    <property type="component" value="Unassembled WGS sequence"/>
</dbReference>
<proteinExistence type="predicted"/>
<name>A0ABT8U0N9_9ACTN</name>
<evidence type="ECO:0000313" key="1">
    <source>
        <dbReference type="EMBL" id="MDO3398341.1"/>
    </source>
</evidence>
<protein>
    <submittedName>
        <fullName evidence="1">Methionine synthase</fullName>
    </submittedName>
</protein>
<evidence type="ECO:0000313" key="2">
    <source>
        <dbReference type="Proteomes" id="UP001168363"/>
    </source>
</evidence>
<reference evidence="1" key="1">
    <citation type="submission" date="2023-06" db="EMBL/GenBank/DDBJ databases">
        <title>Genome sequence of Nocardioides sp. SOB44.</title>
        <authorList>
            <person name="Zhang G."/>
        </authorList>
    </citation>
    <scope>NUCLEOTIDE SEQUENCE</scope>
    <source>
        <strain evidence="1">SOB44</strain>
    </source>
</reference>